<sequence length="500" mass="52005">MILSPISGYLLRESQERQQEARRARYGTGPVSLRGSLTDAYDTVSTRTPDVVFEFGDVSRARQNQDDAYGYLLAGGDVLRGGKPITHVTKSGLLVEVGPAPVRGQDGSTSTGWAVSFSRNGELVGAGLIRKDTRVVENADGTVSLEAAPDGETLDGTGDDDFFIRLSDRQVHAGGGDDVVISLGGGGGVDGGTGNDAILGMFRGVAAEGPEGLALLDGGEGDDLIRADNGVHVALVGGTGNDTLDGAVAHSLVRGGAGDDTLKGEAHYAVMDGEDGNDLYKMDMAAWSQVAGGNGDDALTGTFLRSDMAGGEGDDTFDGRFQVSDLLGESGDDTFRGMYERGRADGGEGDDTFAVEAAHTAEFAGGVGDDTLRAVTSFFASYDGGEGHDVVELGRRRRLSPSGDYVPGGLSHVGWKVEGLAGDYYAEGDLAHNTVRGGEGADDLTVYRAPDDRRGLDDPARVSGGKGRDVVAIYGAMQRLGQLYGEEEDGEMGVLLLPYV</sequence>
<proteinExistence type="predicted"/>
<dbReference type="STRING" id="883.DvMF_1355"/>
<dbReference type="KEGG" id="dvm:DvMF_1355"/>
<dbReference type="Gene3D" id="2.160.20.160">
    <property type="match status" value="1"/>
</dbReference>
<dbReference type="SUPFAM" id="SSF51120">
    <property type="entry name" value="beta-Roll"/>
    <property type="match status" value="2"/>
</dbReference>
<name>B8DRL7_NITV9</name>
<dbReference type="InterPro" id="IPR011049">
    <property type="entry name" value="Serralysin-like_metalloprot_C"/>
</dbReference>
<protein>
    <recommendedName>
        <fullName evidence="2">Hemolysin-type calcium-binding region</fullName>
    </recommendedName>
</protein>
<organism evidence="1">
    <name type="scientific">Nitratidesulfovibrio vulgaris (strain DSM 19637 / Miyazaki F)</name>
    <name type="common">Desulfovibrio vulgaris</name>
    <dbReference type="NCBI Taxonomy" id="883"/>
    <lineage>
        <taxon>Bacteria</taxon>
        <taxon>Pseudomonadati</taxon>
        <taxon>Thermodesulfobacteriota</taxon>
        <taxon>Desulfovibrionia</taxon>
        <taxon>Desulfovibrionales</taxon>
        <taxon>Desulfovibrionaceae</taxon>
        <taxon>Nitratidesulfovibrio</taxon>
    </lineage>
</organism>
<gene>
    <name evidence="1" type="ordered locus">DvMF_1355</name>
</gene>
<evidence type="ECO:0008006" key="2">
    <source>
        <dbReference type="Google" id="ProtNLM"/>
    </source>
</evidence>
<dbReference type="HOGENOM" id="CLU_544837_0_0_7"/>
<evidence type="ECO:0000313" key="1">
    <source>
        <dbReference type="EMBL" id="ACL08304.1"/>
    </source>
</evidence>
<dbReference type="PRINTS" id="PR00313">
    <property type="entry name" value="CABNDNGRPT"/>
</dbReference>
<accession>B8DRL7</accession>
<dbReference type="eggNOG" id="COG2931">
    <property type="taxonomic scope" value="Bacteria"/>
</dbReference>
<reference evidence="1" key="1">
    <citation type="submission" date="2008-10" db="EMBL/GenBank/DDBJ databases">
        <title>Complete sequence of Desulfovibrio vulgaris str. 'Miyazaki F'.</title>
        <authorList>
            <person name="Lucas S."/>
            <person name="Copeland A."/>
            <person name="Lapidus A."/>
            <person name="Glavina del Rio T."/>
            <person name="Dalin E."/>
            <person name="Tice H."/>
            <person name="Bruce D."/>
            <person name="Goodwin L."/>
            <person name="Pitluck S."/>
            <person name="Sims D."/>
            <person name="Brettin T."/>
            <person name="Detter J.C."/>
            <person name="Han C."/>
            <person name="Larimer F."/>
            <person name="Land M."/>
            <person name="Hauser L."/>
            <person name="Kyrpides N."/>
            <person name="Mikhailova N."/>
            <person name="Hazen T.C."/>
            <person name="Richardson P."/>
        </authorList>
    </citation>
    <scope>NUCLEOTIDE SEQUENCE</scope>
    <source>
        <strain evidence="1">Miyazaki F</strain>
    </source>
</reference>
<dbReference type="AlphaFoldDB" id="B8DRL7"/>
<dbReference type="EMBL" id="CP001197">
    <property type="protein sequence ID" value="ACL08304.1"/>
    <property type="molecule type" value="Genomic_DNA"/>
</dbReference>